<evidence type="ECO:0008006" key="2">
    <source>
        <dbReference type="Google" id="ProtNLM"/>
    </source>
</evidence>
<dbReference type="AlphaFoldDB" id="A0A7V5PP77"/>
<proteinExistence type="predicted"/>
<gene>
    <name evidence="1" type="ORF">ENJ89_03900</name>
</gene>
<feature type="non-terminal residue" evidence="1">
    <location>
        <position position="303"/>
    </location>
</feature>
<reference evidence="1" key="1">
    <citation type="journal article" date="2020" name="mSystems">
        <title>Genome- and Community-Level Interaction Insights into Carbon Utilization and Element Cycling Functions of Hydrothermarchaeota in Hydrothermal Sediment.</title>
        <authorList>
            <person name="Zhou Z."/>
            <person name="Liu Y."/>
            <person name="Xu W."/>
            <person name="Pan J."/>
            <person name="Luo Z.H."/>
            <person name="Li M."/>
        </authorList>
    </citation>
    <scope>NUCLEOTIDE SEQUENCE [LARGE SCALE GENOMIC DNA]</scope>
    <source>
        <strain evidence="1">HyVt-527</strain>
    </source>
</reference>
<protein>
    <recommendedName>
        <fullName evidence="2">PorV/PorQ family protein</fullName>
    </recommendedName>
</protein>
<sequence>MKRFIYLLFLALIHVPAFGRAQGVYALPFLAYEASPQLAGMGGALVGLPNNDLLAVDYNPAQIAHNRYLTSAYSKVKFLPAYGDVYLSEGGAGFGYDLARPFPNLPLSIGAGFTQRFLYLGKNLWTDEYGNELGEFESKEWYTGYHLGIRFARVVNISVGYSAKRYFSRLTPVEIDAEAENPDGWAHDVGALVEWPLANFLPPVLYRSADGQSALIPALTLSAGGALVNLGHAVRYIKKEQLDPLPRQARLGIGVTGSLTLKSGDFSLRLLRFTYASQAEDYLAENHTDGTFSYQSFPGEINI</sequence>
<comment type="caution">
    <text evidence="1">The sequence shown here is derived from an EMBL/GenBank/DDBJ whole genome shotgun (WGS) entry which is preliminary data.</text>
</comment>
<organism evidence="1">
    <name type="scientific">Caldithrix abyssi</name>
    <dbReference type="NCBI Taxonomy" id="187145"/>
    <lineage>
        <taxon>Bacteria</taxon>
        <taxon>Pseudomonadati</taxon>
        <taxon>Calditrichota</taxon>
        <taxon>Calditrichia</taxon>
        <taxon>Calditrichales</taxon>
        <taxon>Calditrichaceae</taxon>
        <taxon>Caldithrix</taxon>
    </lineage>
</organism>
<name>A0A7V5PP77_CALAY</name>
<accession>A0A7V5PP77</accession>
<evidence type="ECO:0000313" key="1">
    <source>
        <dbReference type="EMBL" id="HHJ52315.1"/>
    </source>
</evidence>
<dbReference type="Proteomes" id="UP000886124">
    <property type="component" value="Unassembled WGS sequence"/>
</dbReference>
<dbReference type="EMBL" id="DROD01000260">
    <property type="protein sequence ID" value="HHJ52315.1"/>
    <property type="molecule type" value="Genomic_DNA"/>
</dbReference>